<dbReference type="Proteomes" id="UP000015523">
    <property type="component" value="Unassembled WGS sequence"/>
</dbReference>
<comment type="caution">
    <text evidence="2">The sequence shown here is derived from an EMBL/GenBank/DDBJ whole genome shotgun (WGS) entry which is preliminary data.</text>
</comment>
<evidence type="ECO:0000313" key="3">
    <source>
        <dbReference type="Proteomes" id="UP000015523"/>
    </source>
</evidence>
<dbReference type="GO" id="GO:0003677">
    <property type="term" value="F:DNA binding"/>
    <property type="evidence" value="ECO:0007669"/>
    <property type="project" value="InterPro"/>
</dbReference>
<dbReference type="PATRIC" id="fig|1346791.3.peg.17"/>
<dbReference type="Gene3D" id="1.10.10.10">
    <property type="entry name" value="Winged helix-like DNA-binding domain superfamily/Winged helix DNA-binding domain"/>
    <property type="match status" value="1"/>
</dbReference>
<dbReference type="GO" id="GO:0006355">
    <property type="term" value="P:regulation of DNA-templated transcription"/>
    <property type="evidence" value="ECO:0007669"/>
    <property type="project" value="InterPro"/>
</dbReference>
<dbReference type="Pfam" id="PF09339">
    <property type="entry name" value="HTH_IclR"/>
    <property type="match status" value="1"/>
</dbReference>
<proteinExistence type="predicted"/>
<accession>T0J8G0</accession>
<dbReference type="InterPro" id="IPR005471">
    <property type="entry name" value="Tscrpt_reg_IclR_N"/>
</dbReference>
<evidence type="ECO:0000259" key="1">
    <source>
        <dbReference type="PROSITE" id="PS51077"/>
    </source>
</evidence>
<dbReference type="OrthoDB" id="6057486at2"/>
<dbReference type="eggNOG" id="COG1414">
    <property type="taxonomic scope" value="Bacteria"/>
</dbReference>
<dbReference type="InterPro" id="IPR036388">
    <property type="entry name" value="WH-like_DNA-bd_sf"/>
</dbReference>
<organism evidence="2 3">
    <name type="scientific">Sphingobium ummariense RL-3</name>
    <dbReference type="NCBI Taxonomy" id="1346791"/>
    <lineage>
        <taxon>Bacteria</taxon>
        <taxon>Pseudomonadati</taxon>
        <taxon>Pseudomonadota</taxon>
        <taxon>Alphaproteobacteria</taxon>
        <taxon>Sphingomonadales</taxon>
        <taxon>Sphingomonadaceae</taxon>
        <taxon>Sphingobium</taxon>
    </lineage>
</organism>
<reference evidence="2 3" key="1">
    <citation type="journal article" date="2013" name="Genome Announc.">
        <title>Draft Genome Sequence of Sphingobium ummariense Strain RL-3, a Hexachlorocyclohexane-Degrading Bacterium.</title>
        <authorList>
            <person name="Kohli P."/>
            <person name="Dua A."/>
            <person name="Sangwan N."/>
            <person name="Oldach P."/>
            <person name="Khurana J.P."/>
            <person name="Lal R."/>
        </authorList>
    </citation>
    <scope>NUCLEOTIDE SEQUENCE [LARGE SCALE GENOMIC DNA]</scope>
    <source>
        <strain evidence="2 3">RL-3</strain>
    </source>
</reference>
<gene>
    <name evidence="2" type="ORF">M529_00120</name>
</gene>
<evidence type="ECO:0000313" key="2">
    <source>
        <dbReference type="EMBL" id="EQB34246.1"/>
    </source>
</evidence>
<dbReference type="SUPFAM" id="SSF46785">
    <property type="entry name" value="Winged helix' DNA-binding domain"/>
    <property type="match status" value="1"/>
</dbReference>
<keyword evidence="3" id="KW-1185">Reference proteome</keyword>
<dbReference type="STRING" id="1346791.M529_00120"/>
<dbReference type="PROSITE" id="PS51077">
    <property type="entry name" value="HTH_ICLR"/>
    <property type="match status" value="1"/>
</dbReference>
<dbReference type="AlphaFoldDB" id="T0J8G0"/>
<sequence length="79" mass="8791">MKKPVLKGVAAVEWAMTLLAAFRLDDGALSLHELSERTGLVKSTVMRLAVSLERFNWIVRMPDGRYQVGSAAEPHLPEE</sequence>
<name>T0J8G0_9SPHN</name>
<protein>
    <recommendedName>
        <fullName evidence="1">HTH iclR-type domain-containing protein</fullName>
    </recommendedName>
</protein>
<dbReference type="InterPro" id="IPR036390">
    <property type="entry name" value="WH_DNA-bd_sf"/>
</dbReference>
<feature type="domain" description="HTH iclR-type" evidence="1">
    <location>
        <begin position="9"/>
        <end position="70"/>
    </location>
</feature>
<dbReference type="EMBL" id="AUWY01000012">
    <property type="protein sequence ID" value="EQB34246.1"/>
    <property type="molecule type" value="Genomic_DNA"/>
</dbReference>
<dbReference type="RefSeq" id="WP_021316094.1">
    <property type="nucleotide sequence ID" value="NZ_AUWY01000012.1"/>
</dbReference>